<keyword evidence="2" id="KW-1185">Reference proteome</keyword>
<dbReference type="RefSeq" id="WP_209510378.1">
    <property type="nucleotide sequence ID" value="NZ_JAGGKS010000001.1"/>
</dbReference>
<accession>A0ABS4GAC3</accession>
<name>A0ABS4GAC3_9FIRM</name>
<evidence type="ECO:0008006" key="3">
    <source>
        <dbReference type="Google" id="ProtNLM"/>
    </source>
</evidence>
<proteinExistence type="predicted"/>
<comment type="caution">
    <text evidence="1">The sequence shown here is derived from an EMBL/GenBank/DDBJ whole genome shotgun (WGS) entry which is preliminary data.</text>
</comment>
<dbReference type="EMBL" id="JAGGKS010000001">
    <property type="protein sequence ID" value="MBP1924629.1"/>
    <property type="molecule type" value="Genomic_DNA"/>
</dbReference>
<evidence type="ECO:0000313" key="2">
    <source>
        <dbReference type="Proteomes" id="UP001519342"/>
    </source>
</evidence>
<gene>
    <name evidence="1" type="ORF">J2Z76_000482</name>
</gene>
<dbReference type="Proteomes" id="UP001519342">
    <property type="component" value="Unassembled WGS sequence"/>
</dbReference>
<sequence>MAGKLIFYVRKEKEIAKRGTKVVRVYEDDYNLIDELSNKTGLSKNAVISKFIELGKEEIELREVD</sequence>
<protein>
    <recommendedName>
        <fullName evidence="3">Ribbon-helix-helix protein CopG domain-containing protein</fullName>
    </recommendedName>
</protein>
<organism evidence="1 2">
    <name type="scientific">Sedimentibacter acidaminivorans</name>
    <dbReference type="NCBI Taxonomy" id="913099"/>
    <lineage>
        <taxon>Bacteria</taxon>
        <taxon>Bacillati</taxon>
        <taxon>Bacillota</taxon>
        <taxon>Tissierellia</taxon>
        <taxon>Sedimentibacter</taxon>
    </lineage>
</organism>
<evidence type="ECO:0000313" key="1">
    <source>
        <dbReference type="EMBL" id="MBP1924629.1"/>
    </source>
</evidence>
<reference evidence="1 2" key="1">
    <citation type="submission" date="2021-03" db="EMBL/GenBank/DDBJ databases">
        <title>Genomic Encyclopedia of Type Strains, Phase IV (KMG-IV): sequencing the most valuable type-strain genomes for metagenomic binning, comparative biology and taxonomic classification.</title>
        <authorList>
            <person name="Goeker M."/>
        </authorList>
    </citation>
    <scope>NUCLEOTIDE SEQUENCE [LARGE SCALE GENOMIC DNA]</scope>
    <source>
        <strain evidence="1 2">DSM 24004</strain>
    </source>
</reference>